<dbReference type="Proteomes" id="UP000060787">
    <property type="component" value="Chromosome"/>
</dbReference>
<evidence type="ECO:0000313" key="2">
    <source>
        <dbReference type="Proteomes" id="UP000060787"/>
    </source>
</evidence>
<name>A0A0S2FF20_LYSAN</name>
<dbReference type="AlphaFoldDB" id="A0A0S2FF20"/>
<accession>A0A0S2FF20</accession>
<gene>
    <name evidence="1" type="ORF">LA76x_4007</name>
</gene>
<dbReference type="PATRIC" id="fig|84531.8.peg.4014"/>
<reference evidence="1 2" key="1">
    <citation type="journal article" date="2015" name="BMC Genomics">
        <title>Comparative genomics and metabolic profiling of the genus Lysobacter.</title>
        <authorList>
            <person name="de Bruijn I."/>
            <person name="Cheng X."/>
            <person name="de Jager V."/>
            <person name="Exposito R.G."/>
            <person name="Watrous J."/>
            <person name="Patel N."/>
            <person name="Postma J."/>
            <person name="Dorrestein P.C."/>
            <person name="Kobayashi D."/>
            <person name="Raaijmakers J.M."/>
        </authorList>
    </citation>
    <scope>NUCLEOTIDE SEQUENCE [LARGE SCALE GENOMIC DNA]</scope>
    <source>
        <strain evidence="1 2">76</strain>
    </source>
</reference>
<sequence>MQFIDAACCRRVGAAQAATALWPVCGVLLKQDQDLDQTLRASATKAAGYFLLS</sequence>
<evidence type="ECO:0000313" key="1">
    <source>
        <dbReference type="EMBL" id="ALN82123.1"/>
    </source>
</evidence>
<organism evidence="1 2">
    <name type="scientific">Lysobacter antibioticus</name>
    <dbReference type="NCBI Taxonomy" id="84531"/>
    <lineage>
        <taxon>Bacteria</taxon>
        <taxon>Pseudomonadati</taxon>
        <taxon>Pseudomonadota</taxon>
        <taxon>Gammaproteobacteria</taxon>
        <taxon>Lysobacterales</taxon>
        <taxon>Lysobacteraceae</taxon>
        <taxon>Lysobacter</taxon>
    </lineage>
</organism>
<keyword evidence="2" id="KW-1185">Reference proteome</keyword>
<dbReference type="KEGG" id="lab:LA76x_4007"/>
<protein>
    <submittedName>
        <fullName evidence="1">Uncharacterized protein</fullName>
    </submittedName>
</protein>
<dbReference type="EMBL" id="CP011129">
    <property type="protein sequence ID" value="ALN82123.1"/>
    <property type="molecule type" value="Genomic_DNA"/>
</dbReference>
<proteinExistence type="predicted"/>